<dbReference type="GO" id="GO:0004777">
    <property type="term" value="F:succinate-semialdehyde dehydrogenase (NAD+) activity"/>
    <property type="evidence" value="ECO:0007669"/>
    <property type="project" value="TreeGrafter"/>
</dbReference>
<dbReference type="PANTHER" id="PTHR43353:SF5">
    <property type="entry name" value="SUCCINATE-SEMIALDEHYDE DEHYDROGENASE, MITOCHONDRIAL"/>
    <property type="match status" value="1"/>
</dbReference>
<name>A0A9D4K113_DREPO</name>
<protein>
    <recommendedName>
        <fullName evidence="2">Aldehyde dehydrogenase domain-containing protein</fullName>
    </recommendedName>
</protein>
<evidence type="ECO:0000313" key="3">
    <source>
        <dbReference type="EMBL" id="KAH3828052.1"/>
    </source>
</evidence>
<dbReference type="InterPro" id="IPR016161">
    <property type="entry name" value="Ald_DH/histidinol_DH"/>
</dbReference>
<reference evidence="3" key="2">
    <citation type="submission" date="2020-11" db="EMBL/GenBank/DDBJ databases">
        <authorList>
            <person name="McCartney M.A."/>
            <person name="Auch B."/>
            <person name="Kono T."/>
            <person name="Mallez S."/>
            <person name="Becker A."/>
            <person name="Gohl D.M."/>
            <person name="Silverstein K.A.T."/>
            <person name="Koren S."/>
            <person name="Bechman K.B."/>
            <person name="Herman A."/>
            <person name="Abrahante J.E."/>
            <person name="Garbe J."/>
        </authorList>
    </citation>
    <scope>NUCLEOTIDE SEQUENCE</scope>
    <source>
        <strain evidence="3">Duluth1</strain>
        <tissue evidence="3">Whole animal</tissue>
    </source>
</reference>
<dbReference type="Pfam" id="PF00171">
    <property type="entry name" value="Aldedh"/>
    <property type="match status" value="1"/>
</dbReference>
<dbReference type="InterPro" id="IPR016163">
    <property type="entry name" value="Ald_DH_C"/>
</dbReference>
<dbReference type="EMBL" id="JAIWYP010000005">
    <property type="protein sequence ID" value="KAH3828052.1"/>
    <property type="molecule type" value="Genomic_DNA"/>
</dbReference>
<proteinExistence type="predicted"/>
<evidence type="ECO:0000313" key="4">
    <source>
        <dbReference type="Proteomes" id="UP000828390"/>
    </source>
</evidence>
<keyword evidence="1" id="KW-0560">Oxidoreductase</keyword>
<gene>
    <name evidence="3" type="ORF">DPMN_130001</name>
</gene>
<dbReference type="SUPFAM" id="SSF53720">
    <property type="entry name" value="ALDH-like"/>
    <property type="match status" value="1"/>
</dbReference>
<dbReference type="Proteomes" id="UP000828390">
    <property type="component" value="Unassembled WGS sequence"/>
</dbReference>
<accession>A0A9D4K113</accession>
<dbReference type="AlphaFoldDB" id="A0A9D4K113"/>
<dbReference type="GO" id="GO:0009450">
    <property type="term" value="P:gamma-aminobutyric acid catabolic process"/>
    <property type="evidence" value="ECO:0007669"/>
    <property type="project" value="TreeGrafter"/>
</dbReference>
<reference evidence="3" key="1">
    <citation type="journal article" date="2019" name="bioRxiv">
        <title>The Genome of the Zebra Mussel, Dreissena polymorpha: A Resource for Invasive Species Research.</title>
        <authorList>
            <person name="McCartney M.A."/>
            <person name="Auch B."/>
            <person name="Kono T."/>
            <person name="Mallez S."/>
            <person name="Zhang Y."/>
            <person name="Obille A."/>
            <person name="Becker A."/>
            <person name="Abrahante J.E."/>
            <person name="Garbe J."/>
            <person name="Badalamenti J.P."/>
            <person name="Herman A."/>
            <person name="Mangelson H."/>
            <person name="Liachko I."/>
            <person name="Sullivan S."/>
            <person name="Sone E.D."/>
            <person name="Koren S."/>
            <person name="Silverstein K.A.T."/>
            <person name="Beckman K.B."/>
            <person name="Gohl D.M."/>
        </authorList>
    </citation>
    <scope>NUCLEOTIDE SEQUENCE</scope>
    <source>
        <strain evidence="3">Duluth1</strain>
        <tissue evidence="3">Whole animal</tissue>
    </source>
</reference>
<feature type="domain" description="Aldehyde dehydrogenase" evidence="2">
    <location>
        <begin position="12"/>
        <end position="77"/>
    </location>
</feature>
<evidence type="ECO:0000256" key="1">
    <source>
        <dbReference type="ARBA" id="ARBA00023002"/>
    </source>
</evidence>
<dbReference type="InterPro" id="IPR050740">
    <property type="entry name" value="Aldehyde_DH_Superfamily"/>
</dbReference>
<dbReference type="Gene3D" id="3.40.309.10">
    <property type="entry name" value="Aldehyde Dehydrogenase, Chain A, domain 2"/>
    <property type="match status" value="1"/>
</dbReference>
<dbReference type="InterPro" id="IPR015590">
    <property type="entry name" value="Aldehyde_DH_dom"/>
</dbReference>
<comment type="caution">
    <text evidence="3">The sequence shown here is derived from an EMBL/GenBank/DDBJ whole genome shotgun (WGS) entry which is preliminary data.</text>
</comment>
<organism evidence="3 4">
    <name type="scientific">Dreissena polymorpha</name>
    <name type="common">Zebra mussel</name>
    <name type="synonym">Mytilus polymorpha</name>
    <dbReference type="NCBI Taxonomy" id="45954"/>
    <lineage>
        <taxon>Eukaryota</taxon>
        <taxon>Metazoa</taxon>
        <taxon>Spiralia</taxon>
        <taxon>Lophotrochozoa</taxon>
        <taxon>Mollusca</taxon>
        <taxon>Bivalvia</taxon>
        <taxon>Autobranchia</taxon>
        <taxon>Heteroconchia</taxon>
        <taxon>Euheterodonta</taxon>
        <taxon>Imparidentia</taxon>
        <taxon>Neoheterodontei</taxon>
        <taxon>Myida</taxon>
        <taxon>Dreissenoidea</taxon>
        <taxon>Dreissenidae</taxon>
        <taxon>Dreissena</taxon>
    </lineage>
</organism>
<dbReference type="GO" id="GO:0005739">
    <property type="term" value="C:mitochondrion"/>
    <property type="evidence" value="ECO:0007669"/>
    <property type="project" value="TreeGrafter"/>
</dbReference>
<sequence>MIHAFTYCCFLCNAGYAYTSDAQQIWRIADALECGLLGINEALVSTVEGPHGGVKESGIGREGGVGVGIEDFLEVKYLCIGNQ</sequence>
<dbReference type="PANTHER" id="PTHR43353">
    <property type="entry name" value="SUCCINATE-SEMIALDEHYDE DEHYDROGENASE, MITOCHONDRIAL"/>
    <property type="match status" value="1"/>
</dbReference>
<keyword evidence="4" id="KW-1185">Reference proteome</keyword>
<evidence type="ECO:0000259" key="2">
    <source>
        <dbReference type="Pfam" id="PF00171"/>
    </source>
</evidence>